<feature type="region of interest" description="Disordered" evidence="1">
    <location>
        <begin position="1429"/>
        <end position="1477"/>
    </location>
</feature>
<dbReference type="Pfam" id="PF00443">
    <property type="entry name" value="UCH"/>
    <property type="match status" value="2"/>
</dbReference>
<dbReference type="Ensembl" id="ENSSHAT00000028484.1">
    <property type="protein sequence ID" value="ENSSHAP00000034290.1"/>
    <property type="gene ID" value="ENSSHAG00000021037.1"/>
</dbReference>
<dbReference type="InterPro" id="IPR038765">
    <property type="entry name" value="Papain-like_cys_pep_sf"/>
</dbReference>
<accession>A0A7N4V2F3</accession>
<name>A0A7N4V2F3_SARHA</name>
<dbReference type="GO" id="GO:0004843">
    <property type="term" value="F:cysteine-type deubiquitinase activity"/>
    <property type="evidence" value="ECO:0007669"/>
    <property type="project" value="Ensembl"/>
</dbReference>
<organism evidence="3 4">
    <name type="scientific">Sarcophilus harrisii</name>
    <name type="common">Tasmanian devil</name>
    <name type="synonym">Sarcophilus laniarius</name>
    <dbReference type="NCBI Taxonomy" id="9305"/>
    <lineage>
        <taxon>Eukaryota</taxon>
        <taxon>Metazoa</taxon>
        <taxon>Chordata</taxon>
        <taxon>Craniata</taxon>
        <taxon>Vertebrata</taxon>
        <taxon>Euteleostomi</taxon>
        <taxon>Mammalia</taxon>
        <taxon>Metatheria</taxon>
        <taxon>Dasyuromorphia</taxon>
        <taxon>Dasyuridae</taxon>
        <taxon>Sarcophilus</taxon>
    </lineage>
</organism>
<dbReference type="PANTHER" id="PTHR24006">
    <property type="entry name" value="UBIQUITIN CARBOXYL-TERMINAL HYDROLASE"/>
    <property type="match status" value="1"/>
</dbReference>
<feature type="compositionally biased region" description="Pro residues" evidence="1">
    <location>
        <begin position="556"/>
        <end position="572"/>
    </location>
</feature>
<feature type="compositionally biased region" description="Basic and acidic residues" evidence="1">
    <location>
        <begin position="813"/>
        <end position="1111"/>
    </location>
</feature>
<reference evidence="3" key="3">
    <citation type="submission" date="2025-09" db="UniProtKB">
        <authorList>
            <consortium name="Ensembl"/>
        </authorList>
    </citation>
    <scope>IDENTIFICATION</scope>
</reference>
<evidence type="ECO:0000256" key="1">
    <source>
        <dbReference type="SAM" id="MobiDB-lite"/>
    </source>
</evidence>
<dbReference type="InterPro" id="IPR050164">
    <property type="entry name" value="Peptidase_C19"/>
</dbReference>
<feature type="region of interest" description="Disordered" evidence="1">
    <location>
        <begin position="627"/>
        <end position="652"/>
    </location>
</feature>
<dbReference type="PANTHER" id="PTHR24006:SF660">
    <property type="entry name" value="UBIQUITIN CARBOXYL-TERMINAL HYDROLASE 35"/>
    <property type="match status" value="1"/>
</dbReference>
<dbReference type="InterPro" id="IPR016024">
    <property type="entry name" value="ARM-type_fold"/>
</dbReference>
<dbReference type="Proteomes" id="UP000007648">
    <property type="component" value="Unassembled WGS sequence"/>
</dbReference>
<dbReference type="InterPro" id="IPR001394">
    <property type="entry name" value="Peptidase_C19_UCH"/>
</dbReference>
<evidence type="ECO:0000313" key="3">
    <source>
        <dbReference type="Ensembl" id="ENSSHAP00000034290.1"/>
    </source>
</evidence>
<dbReference type="InterPro" id="IPR018200">
    <property type="entry name" value="USP_CS"/>
</dbReference>
<dbReference type="InterPro" id="IPR028889">
    <property type="entry name" value="USP"/>
</dbReference>
<gene>
    <name evidence="3" type="primary">USP35</name>
</gene>
<feature type="compositionally biased region" description="Basic and acidic residues" evidence="1">
    <location>
        <begin position="683"/>
        <end position="800"/>
    </location>
</feature>
<dbReference type="SUPFAM" id="SSF48371">
    <property type="entry name" value="ARM repeat"/>
    <property type="match status" value="1"/>
</dbReference>
<sequence length="1477" mass="171167">MDKILEAVMLSTYPINVKQGLARRVIEAAKQPMDSAQCWAMLELSTKLFLVGDTKFKREIGQEVLEVYGRYHLEAFVEFFNAHFLLTLLQEGYGTPGHPSPYVLDYVQLGLQFIPEGPPAEGVFALLRLEVLRKVCERPGPRQCAKVARLLSQYPRCIPDGRHRLLFCQQLVRCIGQFQCLAEGEEGIVEFLSHVNQVSGLLPKIWSAQASSILLSLKELFAIISSTEEQEPPSNALASVVQYVPLELMDGVIRNLTNDDSISDAQMMTAISRMIDWVSWPLGKNIDKWIITLLKGLAAVKKFSILIEVSLSKIEKVFSKLLYPIVREAALSVLKYMLLSFQHSHEAFHLLLPHIPKMVASLAEEDSNSRANCLEELAELIHCMVFRFSGFPDLYEPVMEAIKDLHVPNEDRIKQLLGQNAWTSQKNELVCFYPRLAAKSDTGKIGLINLGNTCYMNSVIQALFMASDFRHCVLHLPEDNSQPLMTKLQWLFAFLEHSQRPAVSPESFLSASWTPWFSPGAQQDCSEYLKYLLDRLHEEEKTGKRICQKLKQSNTPSPPEEQPSPNSSPNPSPTAVEKMFGGKIVTRIRCLRCLNVSTREEAFTDLSLAFPPPDRRRRRVGSVMLPVEDVRVQGPPSPAKTPAPGTEGARRQRKHCIAGDALPPVVSIEILGFQEPGGHRGNFRQEDEKENKEKEKNNDKEKEEKEEGKEKAQKKEKEEEIEKKQEEEKEKMEEREKKEESEDKKHQKEKEKKKEEEEKEVEKKKEKEEKEVEKQKEKEKDEKKQKEEVEKKEEEKKVEKNEDEELEKKKKKEKELKKKKEEEKVKKKKDMEPKKEKDKVEKKEEDKKELEKKKEEEEIKKRKEMEPKKEKVKVEKKEEHEKELEKKKEEEEVKKKKEIEPTKEKEKVEKREEDEKELEKKKEEEEVKKKKEVEKKKEKEKIEKKEVGKKKEVEQKKEEKKVEEKKEVETKEEGGKEMEKKMKKKKEEKEVKKKREEEKEGEKKEVEGKEMEKKMKKKKEVEPKKEVKVEKKKTEKEDVEEKKEEEQKKEEDMLEKKETEKKKEVDKKEEEKVEKKEMEKKEKEIEKKEGEKEEKKEEGKEMEKKVVNKMEEEIEKEEVEQKREGEKMEKKEMEKKKEEKEMEKNEKEGKEKIEKKKEKKVEKEEKEKEEKKKEGEVCLGLRAGGNQGVAFGEQMCGPEGSRSVPDLLNYFLSPETLTAENRYHCEHCASLQDAEKVVELSEGPRYLILTLLRFSFDLRTMRRKKILDNVSIPLFLRLPMAGGCPQQEQGQACAAYDLCSVVVHSGISSESGHYYCYAREGATAIVNPSGPAGLSAAEKPPGLESQWYLFNDTRVSFSSFESVSNVTSFFPKDTAYVLFYRQRVREGWKAEPKSPRPHPEPALHKDLIEAISKDNILYLQEQEKEARSRSAYISTLPKSPPWGRDFDEDKDEDDEGSPGGCDPAAGGSGSSFHRLVF</sequence>
<protein>
    <submittedName>
        <fullName evidence="3">Ubiquitin specific peptidase 35</fullName>
    </submittedName>
</protein>
<feature type="compositionally biased region" description="Acidic residues" evidence="1">
    <location>
        <begin position="1446"/>
        <end position="1456"/>
    </location>
</feature>
<dbReference type="GeneTree" id="ENSGT00940000160942"/>
<dbReference type="GO" id="GO:0005634">
    <property type="term" value="C:nucleus"/>
    <property type="evidence" value="ECO:0007669"/>
    <property type="project" value="TreeGrafter"/>
</dbReference>
<feature type="compositionally biased region" description="Basic and acidic residues" evidence="1">
    <location>
        <begin position="1119"/>
        <end position="1167"/>
    </location>
</feature>
<proteinExistence type="predicted"/>
<feature type="domain" description="USP" evidence="2">
    <location>
        <begin position="445"/>
        <end position="1383"/>
    </location>
</feature>
<dbReference type="Pfam" id="PF21246">
    <property type="entry name" value="Usp38-like_N"/>
    <property type="match status" value="1"/>
</dbReference>
<feature type="region of interest" description="Disordered" evidence="1">
    <location>
        <begin position="673"/>
        <end position="1167"/>
    </location>
</feature>
<dbReference type="InterPro" id="IPR049407">
    <property type="entry name" value="Usp38-like_N"/>
</dbReference>
<dbReference type="PROSITE" id="PS00973">
    <property type="entry name" value="USP_2"/>
    <property type="match status" value="1"/>
</dbReference>
<keyword evidence="4" id="KW-1185">Reference proteome</keyword>
<evidence type="ECO:0000313" key="4">
    <source>
        <dbReference type="Proteomes" id="UP000007648"/>
    </source>
</evidence>
<dbReference type="PROSITE" id="PS00972">
    <property type="entry name" value="USP_1"/>
    <property type="match status" value="1"/>
</dbReference>
<reference evidence="3 4" key="1">
    <citation type="journal article" date="2011" name="Proc. Natl. Acad. Sci. U.S.A.">
        <title>Genetic diversity and population structure of the endangered marsupial Sarcophilus harrisii (Tasmanian devil).</title>
        <authorList>
            <person name="Miller W."/>
            <person name="Hayes V.M."/>
            <person name="Ratan A."/>
            <person name="Petersen D.C."/>
            <person name="Wittekindt N.E."/>
            <person name="Miller J."/>
            <person name="Walenz B."/>
            <person name="Knight J."/>
            <person name="Qi J."/>
            <person name="Zhao F."/>
            <person name="Wang Q."/>
            <person name="Bedoya-Reina O.C."/>
            <person name="Katiyar N."/>
            <person name="Tomsho L.P."/>
            <person name="Kasson L.M."/>
            <person name="Hardie R.A."/>
            <person name="Woodbridge P."/>
            <person name="Tindall E.A."/>
            <person name="Bertelsen M.F."/>
            <person name="Dixon D."/>
            <person name="Pyecroft S."/>
            <person name="Helgen K.M."/>
            <person name="Lesk A.M."/>
            <person name="Pringle T.H."/>
            <person name="Patterson N."/>
            <person name="Zhang Y."/>
            <person name="Kreiss A."/>
            <person name="Woods G.M."/>
            <person name="Jones M.E."/>
            <person name="Schuster S.C."/>
        </authorList>
    </citation>
    <scope>NUCLEOTIDE SEQUENCE [LARGE SCALE GENOMIC DNA]</scope>
</reference>
<evidence type="ECO:0000259" key="2">
    <source>
        <dbReference type="PROSITE" id="PS50235"/>
    </source>
</evidence>
<dbReference type="InParanoid" id="A0A7N4V2F3"/>
<feature type="region of interest" description="Disordered" evidence="1">
    <location>
        <begin position="550"/>
        <end position="577"/>
    </location>
</feature>
<dbReference type="Gene3D" id="3.90.70.10">
    <property type="entry name" value="Cysteine proteinases"/>
    <property type="match status" value="2"/>
</dbReference>
<dbReference type="SUPFAM" id="SSF54001">
    <property type="entry name" value="Cysteine proteinases"/>
    <property type="match status" value="1"/>
</dbReference>
<dbReference type="GO" id="GO:0016579">
    <property type="term" value="P:protein deubiquitination"/>
    <property type="evidence" value="ECO:0007669"/>
    <property type="project" value="InterPro"/>
</dbReference>
<dbReference type="PROSITE" id="PS50235">
    <property type="entry name" value="USP_3"/>
    <property type="match status" value="1"/>
</dbReference>
<reference evidence="3" key="2">
    <citation type="submission" date="2025-08" db="UniProtKB">
        <authorList>
            <consortium name="Ensembl"/>
        </authorList>
    </citation>
    <scope>IDENTIFICATION</scope>
</reference>
<dbReference type="FunCoup" id="A0A7N4V2F3">
    <property type="interactions" value="1111"/>
</dbReference>
<dbReference type="GO" id="GO:0005829">
    <property type="term" value="C:cytosol"/>
    <property type="evidence" value="ECO:0007669"/>
    <property type="project" value="TreeGrafter"/>
</dbReference>